<evidence type="ECO:0000256" key="2">
    <source>
        <dbReference type="ARBA" id="ARBA00023033"/>
    </source>
</evidence>
<proteinExistence type="predicted"/>
<keyword evidence="5" id="KW-1185">Reference proteome</keyword>
<dbReference type="GO" id="GO:0004497">
    <property type="term" value="F:monooxygenase activity"/>
    <property type="evidence" value="ECO:0007669"/>
    <property type="project" value="UniProtKB-KW"/>
</dbReference>
<dbReference type="GO" id="GO:0016705">
    <property type="term" value="F:oxidoreductase activity, acting on paired donors, with incorporation or reduction of molecular oxygen"/>
    <property type="evidence" value="ECO:0007669"/>
    <property type="project" value="InterPro"/>
</dbReference>
<sequence length="323" mass="36929">MKLGVFLLTENYHKNPHIAILNDVELAVYAESLGFDEVWFAEHHFNSFSVIPNPSLMMTYVAAKTSKIRIGSAAFLAPFYHPLRLAEEISTLDNLSTGRVNAGFAKGGFALDLKNFQASSEELRVRLFNNVKEIDETLYKKEEFYPKPIQSKIPFYIATFSSKESIEFAAKNNYGLMFSQGATIEECEEAVAYYKQLSGLEPEVVLMRVFYTSHNSVEAYENAVVATDHFIKSMRSLNAFKEQPSFNQANYTALLDQRYQFFDAKKFMSCAVVGNVHECKAQILEIKRRIKNLHLVLKPASVDARRIRTTLKLFHKEIQPYIK</sequence>
<evidence type="ECO:0000259" key="3">
    <source>
        <dbReference type="Pfam" id="PF00296"/>
    </source>
</evidence>
<name>A0A7M1AWD2_9BACT</name>
<dbReference type="Pfam" id="PF00296">
    <property type="entry name" value="Bac_luciferase"/>
    <property type="match status" value="1"/>
</dbReference>
<dbReference type="Gene3D" id="3.20.20.30">
    <property type="entry name" value="Luciferase-like domain"/>
    <property type="match status" value="1"/>
</dbReference>
<dbReference type="AlphaFoldDB" id="A0A7M1AWD2"/>
<dbReference type="InterPro" id="IPR050766">
    <property type="entry name" value="Bact_Lucif_Oxidored"/>
</dbReference>
<keyword evidence="1" id="KW-0560">Oxidoreductase</keyword>
<dbReference type="PANTHER" id="PTHR30137:SF8">
    <property type="entry name" value="BLR5498 PROTEIN"/>
    <property type="match status" value="1"/>
</dbReference>
<gene>
    <name evidence="4" type="ORF">FJR03_08430</name>
</gene>
<evidence type="ECO:0000313" key="5">
    <source>
        <dbReference type="Proteomes" id="UP000593910"/>
    </source>
</evidence>
<evidence type="ECO:0000313" key="4">
    <source>
        <dbReference type="EMBL" id="QOP41763.1"/>
    </source>
</evidence>
<protein>
    <submittedName>
        <fullName evidence="4">LLM class flavin-dependent oxidoreductase</fullName>
    </submittedName>
</protein>
<evidence type="ECO:0000256" key="1">
    <source>
        <dbReference type="ARBA" id="ARBA00023002"/>
    </source>
</evidence>
<dbReference type="RefSeq" id="WP_193113082.1">
    <property type="nucleotide sequence ID" value="NZ_CP041165.1"/>
</dbReference>
<dbReference type="Proteomes" id="UP000593910">
    <property type="component" value="Chromosome"/>
</dbReference>
<organism evidence="4 5">
    <name type="scientific">Sulfurimonas marina</name>
    <dbReference type="NCBI Taxonomy" id="2590551"/>
    <lineage>
        <taxon>Bacteria</taxon>
        <taxon>Pseudomonadati</taxon>
        <taxon>Campylobacterota</taxon>
        <taxon>Epsilonproteobacteria</taxon>
        <taxon>Campylobacterales</taxon>
        <taxon>Sulfurimonadaceae</taxon>
        <taxon>Sulfurimonas</taxon>
    </lineage>
</organism>
<dbReference type="KEGG" id="smax:FJR03_08430"/>
<reference evidence="4 5" key="1">
    <citation type="submission" date="2019-06" db="EMBL/GenBank/DDBJ databases">
        <title>Sulfurimonas gotlandica sp. nov., a chemoautotrophic and psychrotolerant epsilonproteobacterium isolated from a pelagic redoxcline, and an emended description of the genus Sulfurimonas.</title>
        <authorList>
            <person name="Wang S."/>
            <person name="Jiang L."/>
            <person name="Shao Z."/>
        </authorList>
    </citation>
    <scope>NUCLEOTIDE SEQUENCE [LARGE SCALE GENOMIC DNA]</scope>
    <source>
        <strain evidence="4 5">B2</strain>
    </source>
</reference>
<dbReference type="InterPro" id="IPR036661">
    <property type="entry name" value="Luciferase-like_sf"/>
</dbReference>
<dbReference type="EMBL" id="CP041165">
    <property type="protein sequence ID" value="QOP41763.1"/>
    <property type="molecule type" value="Genomic_DNA"/>
</dbReference>
<dbReference type="InterPro" id="IPR011251">
    <property type="entry name" value="Luciferase-like_dom"/>
</dbReference>
<accession>A0A7M1AWD2</accession>
<dbReference type="GO" id="GO:0005829">
    <property type="term" value="C:cytosol"/>
    <property type="evidence" value="ECO:0007669"/>
    <property type="project" value="TreeGrafter"/>
</dbReference>
<feature type="domain" description="Luciferase-like" evidence="3">
    <location>
        <begin position="1"/>
        <end position="287"/>
    </location>
</feature>
<dbReference type="SUPFAM" id="SSF51679">
    <property type="entry name" value="Bacterial luciferase-like"/>
    <property type="match status" value="1"/>
</dbReference>
<dbReference type="PANTHER" id="PTHR30137">
    <property type="entry name" value="LUCIFERASE-LIKE MONOOXYGENASE"/>
    <property type="match status" value="1"/>
</dbReference>
<keyword evidence="2" id="KW-0503">Monooxygenase</keyword>